<accession>A0A7J8BRW7</accession>
<sequence length="157" mass="16698">MCGVVTHEPRTGPKTGKGPNNCCLKLSTIRGKRVVMEIPVTRDRPHAVVRKTRAALGSPCLGVDLAAFPVGDEAPPGPQTLRLRTPESYTQRCCLPKPRPSVLVGCHTPIGRGVSRAALLSRRSVACGSKPLGALRPPVPGTQPVQVVLWGRISVFV</sequence>
<reference evidence="1 2" key="1">
    <citation type="journal article" date="2020" name="Nature">
        <title>Six reference-quality genomes reveal evolution of bat adaptations.</title>
        <authorList>
            <person name="Jebb D."/>
            <person name="Huang Z."/>
            <person name="Pippel M."/>
            <person name="Hughes G.M."/>
            <person name="Lavrichenko K."/>
            <person name="Devanna P."/>
            <person name="Winkler S."/>
            <person name="Jermiin L.S."/>
            <person name="Skirmuntt E.C."/>
            <person name="Katzourakis A."/>
            <person name="Burkitt-Gray L."/>
            <person name="Ray D.A."/>
            <person name="Sullivan K.A.M."/>
            <person name="Roscito J.G."/>
            <person name="Kirilenko B.M."/>
            <person name="Davalos L.M."/>
            <person name="Corthals A.P."/>
            <person name="Power M.L."/>
            <person name="Jones G."/>
            <person name="Ransome R.D."/>
            <person name="Dechmann D.K.N."/>
            <person name="Locatelli A.G."/>
            <person name="Puechmaille S.J."/>
            <person name="Fedrigo O."/>
            <person name="Jarvis E.D."/>
            <person name="Hiller M."/>
            <person name="Vernes S.C."/>
            <person name="Myers E.W."/>
            <person name="Teeling E.C."/>
        </authorList>
    </citation>
    <scope>NUCLEOTIDE SEQUENCE [LARGE SCALE GENOMIC DNA]</scope>
    <source>
        <strain evidence="1">MRouAeg1</strain>
        <tissue evidence="1">Muscle</tissue>
    </source>
</reference>
<dbReference type="AlphaFoldDB" id="A0A7J8BRW7"/>
<keyword evidence="2" id="KW-1185">Reference proteome</keyword>
<evidence type="ECO:0000313" key="2">
    <source>
        <dbReference type="Proteomes" id="UP000593571"/>
    </source>
</evidence>
<evidence type="ECO:0000313" key="1">
    <source>
        <dbReference type="EMBL" id="KAF6401402.1"/>
    </source>
</evidence>
<organism evidence="1 2">
    <name type="scientific">Rousettus aegyptiacus</name>
    <name type="common">Egyptian fruit bat</name>
    <name type="synonym">Pteropus aegyptiacus</name>
    <dbReference type="NCBI Taxonomy" id="9407"/>
    <lineage>
        <taxon>Eukaryota</taxon>
        <taxon>Metazoa</taxon>
        <taxon>Chordata</taxon>
        <taxon>Craniata</taxon>
        <taxon>Vertebrata</taxon>
        <taxon>Euteleostomi</taxon>
        <taxon>Mammalia</taxon>
        <taxon>Eutheria</taxon>
        <taxon>Laurasiatheria</taxon>
        <taxon>Chiroptera</taxon>
        <taxon>Yinpterochiroptera</taxon>
        <taxon>Pteropodoidea</taxon>
        <taxon>Pteropodidae</taxon>
        <taxon>Rousettinae</taxon>
        <taxon>Rousettus</taxon>
    </lineage>
</organism>
<dbReference type="Proteomes" id="UP000593571">
    <property type="component" value="Unassembled WGS sequence"/>
</dbReference>
<dbReference type="EMBL" id="JACASE010000016">
    <property type="protein sequence ID" value="KAF6401402.1"/>
    <property type="molecule type" value="Genomic_DNA"/>
</dbReference>
<gene>
    <name evidence="1" type="ORF">HJG63_009512</name>
</gene>
<protein>
    <submittedName>
        <fullName evidence="1">Uncharacterized protein</fullName>
    </submittedName>
</protein>
<name>A0A7J8BRW7_ROUAE</name>
<proteinExistence type="predicted"/>
<comment type="caution">
    <text evidence="1">The sequence shown here is derived from an EMBL/GenBank/DDBJ whole genome shotgun (WGS) entry which is preliminary data.</text>
</comment>